<comment type="catalytic activity">
    <reaction evidence="2">
        <text>N(6)-[(R)-lipoyl]-L-lysyl-[glycine-cleavage complex H protein] + glycine + H(+) = N(6)-[(R)-S(8)-aminomethyldihydrolipoyl]-L-lysyl-[glycine-cleavage complex H protein] + CO2</text>
        <dbReference type="Rhea" id="RHEA:24304"/>
        <dbReference type="Rhea" id="RHEA-COMP:10494"/>
        <dbReference type="Rhea" id="RHEA-COMP:10495"/>
        <dbReference type="ChEBI" id="CHEBI:15378"/>
        <dbReference type="ChEBI" id="CHEBI:16526"/>
        <dbReference type="ChEBI" id="CHEBI:57305"/>
        <dbReference type="ChEBI" id="CHEBI:83099"/>
        <dbReference type="ChEBI" id="CHEBI:83143"/>
        <dbReference type="EC" id="1.4.4.2"/>
    </reaction>
</comment>
<keyword evidence="1 2" id="KW-0560">Oxidoreductase</keyword>
<dbReference type="EMBL" id="JAEKNQ010000021">
    <property type="protein sequence ID" value="MBJ7602666.1"/>
    <property type="molecule type" value="Genomic_DNA"/>
</dbReference>
<dbReference type="NCBIfam" id="NF001696">
    <property type="entry name" value="PRK00451.1"/>
    <property type="match status" value="1"/>
</dbReference>
<dbReference type="InterPro" id="IPR015421">
    <property type="entry name" value="PyrdxlP-dep_Trfase_major"/>
</dbReference>
<dbReference type="HAMAP" id="MF_00712">
    <property type="entry name" value="GcvPA"/>
    <property type="match status" value="1"/>
</dbReference>
<dbReference type="AlphaFoldDB" id="A0A934K6M2"/>
<dbReference type="GO" id="GO:0019464">
    <property type="term" value="P:glycine decarboxylation via glycine cleavage system"/>
    <property type="evidence" value="ECO:0007669"/>
    <property type="project" value="UniProtKB-UniRule"/>
</dbReference>
<dbReference type="InterPro" id="IPR015422">
    <property type="entry name" value="PyrdxlP-dep_Trfase_small"/>
</dbReference>
<dbReference type="Pfam" id="PF02347">
    <property type="entry name" value="GDC-P"/>
    <property type="match status" value="1"/>
</dbReference>
<name>A0A934K6M2_9BACT</name>
<comment type="caution">
    <text evidence="4">The sequence shown here is derived from an EMBL/GenBank/DDBJ whole genome shotgun (WGS) entry which is preliminary data.</text>
</comment>
<dbReference type="Gene3D" id="3.90.1150.10">
    <property type="entry name" value="Aspartate Aminotransferase, domain 1"/>
    <property type="match status" value="1"/>
</dbReference>
<proteinExistence type="inferred from homology"/>
<dbReference type="SUPFAM" id="SSF53383">
    <property type="entry name" value="PLP-dependent transferases"/>
    <property type="match status" value="1"/>
</dbReference>
<dbReference type="InterPro" id="IPR023010">
    <property type="entry name" value="GcvPA"/>
</dbReference>
<evidence type="ECO:0000256" key="1">
    <source>
        <dbReference type="ARBA" id="ARBA00023002"/>
    </source>
</evidence>
<dbReference type="GO" id="GO:0009116">
    <property type="term" value="P:nucleoside metabolic process"/>
    <property type="evidence" value="ECO:0007669"/>
    <property type="project" value="InterPro"/>
</dbReference>
<comment type="subunit">
    <text evidence="2">The glycine cleavage system is composed of four proteins: P, T, L and H. In this organism, the P 'protein' is a heterodimer of two subunits.</text>
</comment>
<comment type="similarity">
    <text evidence="2">Belongs to the GcvP family. N-terminal subunit subfamily.</text>
</comment>
<gene>
    <name evidence="2 4" type="primary">gcvPA</name>
    <name evidence="4" type="ORF">JF888_05665</name>
</gene>
<reference evidence="4 5" key="1">
    <citation type="submission" date="2020-10" db="EMBL/GenBank/DDBJ databases">
        <title>Ca. Dormibacterota MAGs.</title>
        <authorList>
            <person name="Montgomery K."/>
        </authorList>
    </citation>
    <scope>NUCLEOTIDE SEQUENCE [LARGE SCALE GENOMIC DNA]</scope>
    <source>
        <strain evidence="4">SC8811_S16_3</strain>
    </source>
</reference>
<dbReference type="EC" id="1.4.4.2" evidence="2"/>
<dbReference type="InterPro" id="IPR015424">
    <property type="entry name" value="PyrdxlP-dep_Trfase"/>
</dbReference>
<dbReference type="PIRSF" id="PIRSF006815">
    <property type="entry name" value="GcvPA"/>
    <property type="match status" value="1"/>
</dbReference>
<feature type="domain" description="Glycine cleavage system P-protein N-terminal" evidence="3">
    <location>
        <begin position="3"/>
        <end position="357"/>
    </location>
</feature>
<evidence type="ECO:0000259" key="3">
    <source>
        <dbReference type="Pfam" id="PF02347"/>
    </source>
</evidence>
<dbReference type="PANTHER" id="PTHR42806">
    <property type="entry name" value="GLYCINE CLEAVAGE SYSTEM P-PROTEIN"/>
    <property type="match status" value="1"/>
</dbReference>
<evidence type="ECO:0000256" key="2">
    <source>
        <dbReference type="HAMAP-Rule" id="MF_00712"/>
    </source>
</evidence>
<sequence length="433" mass="46363">MPYLVHSDAERQEMLAAVGVNSMAELLADVPTGLRISELELPLGLSELDTMAELRRLAAKNQVFSNRLCFRGGGVYQRFIPAAVAAVLAKPEFYTAYTPYQPEASQGTLQATFEFQTLIAQLTGLAVANASLYDGATAVAEAAVMAVVQTGRHEVVVAPFLHPEYLEVLRCNARGRGFKVVQDLNAVGHATAAVIFQQPDFLGLLVEAPDLTELAHQHGALAVACVDPISLALLAPPGEYGADIAVGEGQQLGLAASLGGPHLGFIACRQQLTRRLPGRLVGQAHDGSGRRGFVLTLTAREQHIRREKATSNICTNHALCALAASVYLTYLGPDGLRQVAEVSCQRAHFLAQRLTALPGVQLAYPERPFLSEFPVRMSQLEHRLAGLAEVGILGGLELRRWYPDLADAATFCCTEVNDPGAIERLATALEAAA</sequence>
<evidence type="ECO:0000313" key="4">
    <source>
        <dbReference type="EMBL" id="MBJ7602666.1"/>
    </source>
</evidence>
<dbReference type="RefSeq" id="WP_338177387.1">
    <property type="nucleotide sequence ID" value="NZ_JAEKNQ010000021.1"/>
</dbReference>
<organism evidence="4 5">
    <name type="scientific">Candidatus Dormiibacter inghamiae</name>
    <dbReference type="NCBI Taxonomy" id="3127013"/>
    <lineage>
        <taxon>Bacteria</taxon>
        <taxon>Bacillati</taxon>
        <taxon>Candidatus Dormiibacterota</taxon>
        <taxon>Candidatus Dormibacteria</taxon>
        <taxon>Candidatus Dormibacterales</taxon>
        <taxon>Candidatus Dormibacteraceae</taxon>
        <taxon>Candidatus Dormiibacter</taxon>
    </lineage>
</organism>
<evidence type="ECO:0000313" key="5">
    <source>
        <dbReference type="Proteomes" id="UP000620075"/>
    </source>
</evidence>
<dbReference type="InterPro" id="IPR049315">
    <property type="entry name" value="GDC-P_N"/>
</dbReference>
<dbReference type="Gene3D" id="3.40.640.10">
    <property type="entry name" value="Type I PLP-dependent aspartate aminotransferase-like (Major domain)"/>
    <property type="match status" value="1"/>
</dbReference>
<accession>A0A934K6M2</accession>
<comment type="function">
    <text evidence="2">The glycine cleavage system catalyzes the degradation of glycine. The P protein binds the alpha-amino group of glycine through its pyridoxal phosphate cofactor; CO(2) is released and the remaining methylamine moiety is then transferred to the lipoamide cofactor of the H protein.</text>
</comment>
<dbReference type="PANTHER" id="PTHR42806:SF1">
    <property type="entry name" value="GLYCINE DEHYDROGENASE (DECARBOXYLATING)"/>
    <property type="match status" value="1"/>
</dbReference>
<protein>
    <recommendedName>
        <fullName evidence="2">Probable glycine dehydrogenase (decarboxylating) subunit 1</fullName>
        <ecNumber evidence="2">1.4.4.2</ecNumber>
    </recommendedName>
    <alternativeName>
        <fullName evidence="2">Glycine cleavage system P-protein subunit 1</fullName>
    </alternativeName>
    <alternativeName>
        <fullName evidence="2">Glycine decarboxylase subunit 1</fullName>
    </alternativeName>
    <alternativeName>
        <fullName evidence="2">Glycine dehydrogenase (aminomethyl-transferring) subunit 1</fullName>
    </alternativeName>
</protein>
<dbReference type="Proteomes" id="UP000620075">
    <property type="component" value="Unassembled WGS sequence"/>
</dbReference>
<dbReference type="GO" id="GO:0004375">
    <property type="term" value="F:glycine dehydrogenase (decarboxylating) activity"/>
    <property type="evidence" value="ECO:0007669"/>
    <property type="project" value="UniProtKB-EC"/>
</dbReference>